<evidence type="ECO:0000256" key="14">
    <source>
        <dbReference type="ARBA" id="ARBA00023306"/>
    </source>
</evidence>
<dbReference type="InterPro" id="IPR013958">
    <property type="entry name" value="DASH_Dad1"/>
</dbReference>
<evidence type="ECO:0000256" key="11">
    <source>
        <dbReference type="ARBA" id="ARBA00022838"/>
    </source>
</evidence>
<organism evidence="17 18">
    <name type="scientific">Nakaseomyces bracarensis</name>
    <dbReference type="NCBI Taxonomy" id="273131"/>
    <lineage>
        <taxon>Eukaryota</taxon>
        <taxon>Fungi</taxon>
        <taxon>Dikarya</taxon>
        <taxon>Ascomycota</taxon>
        <taxon>Saccharomycotina</taxon>
        <taxon>Saccharomycetes</taxon>
        <taxon>Saccharomycetales</taxon>
        <taxon>Saccharomycetaceae</taxon>
        <taxon>Nakaseomyces</taxon>
    </lineage>
</organism>
<evidence type="ECO:0000256" key="15">
    <source>
        <dbReference type="ARBA" id="ARBA00023328"/>
    </source>
</evidence>
<evidence type="ECO:0000256" key="4">
    <source>
        <dbReference type="ARBA" id="ARBA00010146"/>
    </source>
</evidence>
<keyword evidence="10" id="KW-0498">Mitosis</keyword>
<proteinExistence type="inferred from homology"/>
<evidence type="ECO:0000313" key="18">
    <source>
        <dbReference type="Proteomes" id="UP001623330"/>
    </source>
</evidence>
<protein>
    <recommendedName>
        <fullName evidence="5">DASH complex subunit DAD1</fullName>
    </recommendedName>
    <alternativeName>
        <fullName evidence="16">Outer kinetochore protein DAD1</fullName>
    </alternativeName>
</protein>
<name>A0ABR4NMQ6_9SACH</name>
<keyword evidence="14" id="KW-0131">Cell cycle</keyword>
<keyword evidence="7" id="KW-0963">Cytoplasm</keyword>
<evidence type="ECO:0000256" key="12">
    <source>
        <dbReference type="ARBA" id="ARBA00023212"/>
    </source>
</evidence>
<dbReference type="Pfam" id="PF08649">
    <property type="entry name" value="DASH_Dad1"/>
    <property type="match status" value="1"/>
</dbReference>
<evidence type="ECO:0000256" key="8">
    <source>
        <dbReference type="ARBA" id="ARBA00022618"/>
    </source>
</evidence>
<evidence type="ECO:0000256" key="1">
    <source>
        <dbReference type="ARBA" id="ARBA00004123"/>
    </source>
</evidence>
<evidence type="ECO:0000256" key="10">
    <source>
        <dbReference type="ARBA" id="ARBA00022776"/>
    </source>
</evidence>
<dbReference type="Proteomes" id="UP001623330">
    <property type="component" value="Unassembled WGS sequence"/>
</dbReference>
<evidence type="ECO:0000256" key="6">
    <source>
        <dbReference type="ARBA" id="ARBA00022454"/>
    </source>
</evidence>
<keyword evidence="8" id="KW-0132">Cell division</keyword>
<keyword evidence="15" id="KW-0137">Centromere</keyword>
<comment type="similarity">
    <text evidence="4">Belongs to the DASH complex DAD1 family.</text>
</comment>
<evidence type="ECO:0000256" key="2">
    <source>
        <dbReference type="ARBA" id="ARBA00004186"/>
    </source>
</evidence>
<keyword evidence="11" id="KW-0995">Kinetochore</keyword>
<keyword evidence="9" id="KW-0493">Microtubule</keyword>
<keyword evidence="12" id="KW-0206">Cytoskeleton</keyword>
<accession>A0ABR4NMQ6</accession>
<keyword evidence="18" id="KW-1185">Reference proteome</keyword>
<sequence length="79" mass="9012">MNKVEISDADKVFIEQRDVLLQEVNELVASILNGLNDLNISLESSISVGKEFEKVSTLWKTFYDGMETLDDENNEETEK</sequence>
<keyword evidence="13" id="KW-0539">Nucleus</keyword>
<comment type="caution">
    <text evidence="17">The sequence shown here is derived from an EMBL/GenBank/DDBJ whole genome shotgun (WGS) entry which is preliminary data.</text>
</comment>
<evidence type="ECO:0000313" key="17">
    <source>
        <dbReference type="EMBL" id="KAL3229030.1"/>
    </source>
</evidence>
<evidence type="ECO:0000256" key="16">
    <source>
        <dbReference type="ARBA" id="ARBA00030566"/>
    </source>
</evidence>
<gene>
    <name evidence="17" type="ORF">RNJ44_02117</name>
</gene>
<dbReference type="PANTHER" id="PTHR28025:SF1">
    <property type="entry name" value="DASH COMPLEX SUBUNIT DAD1"/>
    <property type="match status" value="1"/>
</dbReference>
<dbReference type="PANTHER" id="PTHR28025">
    <property type="entry name" value="DASH COMPLEX SUBUNIT DAD1"/>
    <property type="match status" value="1"/>
</dbReference>
<dbReference type="EMBL" id="JBEVYD010000012">
    <property type="protein sequence ID" value="KAL3229030.1"/>
    <property type="molecule type" value="Genomic_DNA"/>
</dbReference>
<evidence type="ECO:0000256" key="13">
    <source>
        <dbReference type="ARBA" id="ARBA00023242"/>
    </source>
</evidence>
<evidence type="ECO:0000256" key="7">
    <source>
        <dbReference type="ARBA" id="ARBA00022490"/>
    </source>
</evidence>
<comment type="subcellular location">
    <subcellularLocation>
        <location evidence="3">Chromosome</location>
        <location evidence="3">Centromere</location>
        <location evidence="3">Kinetochore</location>
    </subcellularLocation>
    <subcellularLocation>
        <location evidence="2">Cytoplasm</location>
        <location evidence="2">Cytoskeleton</location>
        <location evidence="2">Spindle</location>
    </subcellularLocation>
    <subcellularLocation>
        <location evidence="1">Nucleus</location>
    </subcellularLocation>
</comment>
<evidence type="ECO:0000256" key="5">
    <source>
        <dbReference type="ARBA" id="ARBA00020261"/>
    </source>
</evidence>
<keyword evidence="6" id="KW-0158">Chromosome</keyword>
<evidence type="ECO:0000256" key="9">
    <source>
        <dbReference type="ARBA" id="ARBA00022701"/>
    </source>
</evidence>
<reference evidence="17 18" key="1">
    <citation type="submission" date="2024-05" db="EMBL/GenBank/DDBJ databases">
        <title>Long read based assembly of the Candida bracarensis genome reveals expanded adhesin content.</title>
        <authorList>
            <person name="Marcet-Houben M."/>
            <person name="Ksiezopolska E."/>
            <person name="Gabaldon T."/>
        </authorList>
    </citation>
    <scope>NUCLEOTIDE SEQUENCE [LARGE SCALE GENOMIC DNA]</scope>
    <source>
        <strain evidence="17 18">CBM6</strain>
    </source>
</reference>
<evidence type="ECO:0000256" key="3">
    <source>
        <dbReference type="ARBA" id="ARBA00004629"/>
    </source>
</evidence>